<dbReference type="AlphaFoldDB" id="A0A143WRT0"/>
<accession>A0A143WRT0</accession>
<dbReference type="KEGG" id="den:MHIR_DE00112"/>
<evidence type="ECO:0000313" key="2">
    <source>
        <dbReference type="Proteomes" id="UP000095322"/>
    </source>
</evidence>
<dbReference type="EMBL" id="LN999833">
    <property type="protein sequence ID" value="CUX96455.1"/>
    <property type="molecule type" value="Genomic_DNA"/>
</dbReference>
<name>A0A143WRT0_9ENTR</name>
<evidence type="ECO:0000313" key="1">
    <source>
        <dbReference type="EMBL" id="CUX96455.1"/>
    </source>
</evidence>
<sequence>MISNSRHDFVGIIGKNWLYQIVLVTVDFSLSLGDLSGLYYLSDLVGEQMILESTCWILNGAT</sequence>
<keyword evidence="2" id="KW-1185">Reference proteome</keyword>
<proteinExistence type="predicted"/>
<gene>
    <name evidence="1" type="ORF">MHIR_DE00112</name>
</gene>
<protein>
    <submittedName>
        <fullName evidence="1">Uncharacterized protein</fullName>
    </submittedName>
</protein>
<organism evidence="1 2">
    <name type="scientific">Candidatus Doolittlea endobia</name>
    <dbReference type="NCBI Taxonomy" id="1778262"/>
    <lineage>
        <taxon>Bacteria</taxon>
        <taxon>Pseudomonadati</taxon>
        <taxon>Pseudomonadota</taxon>
        <taxon>Gammaproteobacteria</taxon>
        <taxon>Enterobacterales</taxon>
        <taxon>Enterobacteriaceae</taxon>
        <taxon>Candidatus Doolittlea</taxon>
    </lineage>
</organism>
<reference evidence="2" key="1">
    <citation type="submission" date="2016-01" db="EMBL/GenBank/DDBJ databases">
        <authorList>
            <person name="Husnik F."/>
        </authorList>
    </citation>
    <scope>NUCLEOTIDE SEQUENCE [LARGE SCALE GENOMIC DNA]</scope>
</reference>
<dbReference type="Proteomes" id="UP000095322">
    <property type="component" value="Chromosome I"/>
</dbReference>